<dbReference type="PANTHER" id="PTHR46169:SF29">
    <property type="entry name" value="DNA REPLICATION-RELATED ELEMENT FACTOR, ISOFORM A"/>
    <property type="match status" value="1"/>
</dbReference>
<reference evidence="3 4" key="1">
    <citation type="submission" date="2018-08" db="EMBL/GenBank/DDBJ databases">
        <title>Genome and evolution of the arbuscular mycorrhizal fungus Diversispora epigaea (formerly Glomus versiforme) and its bacterial endosymbionts.</title>
        <authorList>
            <person name="Sun X."/>
            <person name="Fei Z."/>
            <person name="Harrison M."/>
        </authorList>
    </citation>
    <scope>NUCLEOTIDE SEQUENCE [LARGE SCALE GENOMIC DNA]</scope>
    <source>
        <strain evidence="3 4">IT104</strain>
    </source>
</reference>
<protein>
    <recommendedName>
        <fullName evidence="2">DUF659 domain-containing protein</fullName>
    </recommendedName>
</protein>
<dbReference type="InterPro" id="IPR012337">
    <property type="entry name" value="RNaseH-like_sf"/>
</dbReference>
<dbReference type="GO" id="GO:0005634">
    <property type="term" value="C:nucleus"/>
    <property type="evidence" value="ECO:0007669"/>
    <property type="project" value="TreeGrafter"/>
</dbReference>
<keyword evidence="4" id="KW-1185">Reference proteome</keyword>
<dbReference type="Pfam" id="PF04937">
    <property type="entry name" value="DUF659"/>
    <property type="match status" value="1"/>
</dbReference>
<feature type="coiled-coil region" evidence="1">
    <location>
        <begin position="627"/>
        <end position="654"/>
    </location>
</feature>
<accession>A0A397JGQ7</accession>
<dbReference type="AlphaFoldDB" id="A0A397JGQ7"/>
<dbReference type="GO" id="GO:0006357">
    <property type="term" value="P:regulation of transcription by RNA polymerase II"/>
    <property type="evidence" value="ECO:0007669"/>
    <property type="project" value="TreeGrafter"/>
</dbReference>
<name>A0A397JGQ7_9GLOM</name>
<dbReference type="InterPro" id="IPR007021">
    <property type="entry name" value="DUF659"/>
</dbReference>
<evidence type="ECO:0000313" key="4">
    <source>
        <dbReference type="Proteomes" id="UP000266861"/>
    </source>
</evidence>
<sequence>MPLPVIIEEFIIKTNEKINKSNYKIYCKPCVKVLGEIEGKKTSFPNKKDRLIIHFKKCINFFNETTPEKREEIFNLLQKNNTNSTNLQIESFSCETTSTVSQGSKMIVRSSSYRTIDNYIVNKPEAEELFQFLNPHLKLPDRHLLGDHILSDAVEDSNNTMIKVLQEDPTFDGWTNVRNEHLLDVVIITSEGRSFVWKATNISSERENHKEVIEKIQEMFIELNNDSIKVCAVVTDSTGPYAASRCRLRIIKRAIVFFPCFAHQVNLCIGEIFKESIEFKEMIDKAIRLASFFRNSNNKYFISKLKDQQYEEYNKYFAIVAPGETQWNSYYYVCTSILKTQKALQILAIKFEPPVVETRRRTGDEPTLKRDIYEIIGSAIFWKYLKLLTEILYPYCKILDRLQSDKVRLHEVIHSFDYISQFWNENSDSNLTTRLITRLEKRWKEWEQPILIIACLLHPNYHMKIFNNININYTTIGSWLGYYYSTWNQFNGDIYRYWSFACASTNELGFVACRIFGICVNAASNTKALEMSKLRADITYNHQLQKKVLEITTQTIISEIELSRCYETKQIITDENNEDEQTNEQDDEEIPIYESQNSFNSEEINEEIEITNIEENNNLEDDFGNYLQEWINMLEEEKKSMEELEEIDDDEAENITHPN</sequence>
<organism evidence="3 4">
    <name type="scientific">Diversispora epigaea</name>
    <dbReference type="NCBI Taxonomy" id="1348612"/>
    <lineage>
        <taxon>Eukaryota</taxon>
        <taxon>Fungi</taxon>
        <taxon>Fungi incertae sedis</taxon>
        <taxon>Mucoromycota</taxon>
        <taxon>Glomeromycotina</taxon>
        <taxon>Glomeromycetes</taxon>
        <taxon>Diversisporales</taxon>
        <taxon>Diversisporaceae</taxon>
        <taxon>Diversispora</taxon>
    </lineage>
</organism>
<comment type="caution">
    <text evidence="3">The sequence shown here is derived from an EMBL/GenBank/DDBJ whole genome shotgun (WGS) entry which is preliminary data.</text>
</comment>
<dbReference type="SUPFAM" id="SSF53098">
    <property type="entry name" value="Ribonuclease H-like"/>
    <property type="match status" value="1"/>
</dbReference>
<evidence type="ECO:0000256" key="1">
    <source>
        <dbReference type="SAM" id="Coils"/>
    </source>
</evidence>
<proteinExistence type="predicted"/>
<dbReference type="EMBL" id="PQFF01000037">
    <property type="protein sequence ID" value="RHZ87211.1"/>
    <property type="molecule type" value="Genomic_DNA"/>
</dbReference>
<dbReference type="STRING" id="1348612.A0A397JGQ7"/>
<evidence type="ECO:0000313" key="3">
    <source>
        <dbReference type="EMBL" id="RHZ87211.1"/>
    </source>
</evidence>
<feature type="domain" description="DUF659" evidence="2">
    <location>
        <begin position="170"/>
        <end position="286"/>
    </location>
</feature>
<gene>
    <name evidence="3" type="ORF">Glove_39g7</name>
</gene>
<dbReference type="InterPro" id="IPR052717">
    <property type="entry name" value="Vacuolar_transposase_reg"/>
</dbReference>
<keyword evidence="1" id="KW-0175">Coiled coil</keyword>
<dbReference type="Proteomes" id="UP000266861">
    <property type="component" value="Unassembled WGS sequence"/>
</dbReference>
<dbReference type="PANTHER" id="PTHR46169">
    <property type="entry name" value="DNA REPLICATION-RELATED ELEMENT FACTOR, ISOFORM A"/>
    <property type="match status" value="1"/>
</dbReference>
<evidence type="ECO:0000259" key="2">
    <source>
        <dbReference type="Pfam" id="PF04937"/>
    </source>
</evidence>
<dbReference type="OrthoDB" id="3270520at2759"/>